<evidence type="ECO:0000313" key="3">
    <source>
        <dbReference type="EMBL" id="VVV76324.1"/>
    </source>
</evidence>
<organism evidence="3">
    <name type="scientific">Nymphaea colorata</name>
    <name type="common">pocket water lily</name>
    <dbReference type="NCBI Taxonomy" id="210225"/>
    <lineage>
        <taxon>Eukaryota</taxon>
        <taxon>Viridiplantae</taxon>
        <taxon>Streptophyta</taxon>
        <taxon>Embryophyta</taxon>
        <taxon>Tracheophyta</taxon>
        <taxon>Spermatophyta</taxon>
        <taxon>Magnoliopsida</taxon>
        <taxon>Nymphaeales</taxon>
        <taxon>Nymphaeaceae</taxon>
        <taxon>Nymphaea</taxon>
    </lineage>
</organism>
<accession>A0A5K0YH13</accession>
<sequence length="105" mass="11841">MVMLKGVVHKLQRKVSRSKEDVKEGHFAVLATQDGFSKRFTVPLSYLSNPAFLNLLDEAEEEYGFSQQSVLTVPCHPSELESILSGQCNKERRDSSSNGRLKAQW</sequence>
<dbReference type="EMBL" id="LR721777">
    <property type="protein sequence ID" value="VVV76324.1"/>
    <property type="molecule type" value="Genomic_DNA"/>
</dbReference>
<evidence type="ECO:0000256" key="2">
    <source>
        <dbReference type="SAM" id="MobiDB-lite"/>
    </source>
</evidence>
<dbReference type="GO" id="GO:0009733">
    <property type="term" value="P:response to auxin"/>
    <property type="evidence" value="ECO:0007669"/>
    <property type="project" value="InterPro"/>
</dbReference>
<dbReference type="PANTHER" id="PTHR31374">
    <property type="entry name" value="AUXIN-INDUCED PROTEIN-LIKE-RELATED"/>
    <property type="match status" value="1"/>
</dbReference>
<dbReference type="Gramene" id="NC12G0096610.1">
    <property type="protein sequence ID" value="NC12G0096610.1:cds"/>
    <property type="gene ID" value="NC12G0096610"/>
</dbReference>
<dbReference type="PANTHER" id="PTHR31374:SF16">
    <property type="entry name" value="AUXIN-RESPONSIVE FAMILY PROTEIN"/>
    <property type="match status" value="1"/>
</dbReference>
<dbReference type="AlphaFoldDB" id="A0A5K0YH13"/>
<dbReference type="InterPro" id="IPR003676">
    <property type="entry name" value="SAUR_fam"/>
</dbReference>
<proteinExistence type="inferred from homology"/>
<gene>
    <name evidence="3" type="ORF">NYM_LOCUS8126</name>
</gene>
<comment type="similarity">
    <text evidence="1">Belongs to the ARG7 family.</text>
</comment>
<evidence type="ECO:0000256" key="1">
    <source>
        <dbReference type="ARBA" id="ARBA00006974"/>
    </source>
</evidence>
<protein>
    <submittedName>
        <fullName evidence="3">Uncharacterized protein</fullName>
    </submittedName>
</protein>
<feature type="region of interest" description="Disordered" evidence="2">
    <location>
        <begin position="86"/>
        <end position="105"/>
    </location>
</feature>
<name>A0A5K0YH13_9MAGN</name>
<dbReference type="Pfam" id="PF02519">
    <property type="entry name" value="Auxin_inducible"/>
    <property type="match status" value="1"/>
</dbReference>
<reference evidence="3" key="1">
    <citation type="submission" date="2019-09" db="EMBL/GenBank/DDBJ databases">
        <authorList>
            <person name="Zhang L."/>
        </authorList>
    </citation>
    <scope>NUCLEOTIDE SEQUENCE</scope>
</reference>